<name>A0A0R3MMX5_9BRAD</name>
<accession>A0A0R3MMX5</accession>
<dbReference type="RefSeq" id="WP_057859829.1">
    <property type="nucleotide sequence ID" value="NZ_LLYB01000081.1"/>
</dbReference>
<sequence length="151" mass="17272">MADYRLRNLNGLAYVQHVPTTTLIPLFVPDYDVREFVEYQAWLAAGNTPDPDFPSLDPTVPPVLDRRQFWMRLALMGKINEQAAMNAMEGDIPDVIETFILTLSAGDQFMARMFFKGDRFERVHALQAHTKAGLAFNDAQLDQFFRDAFLL</sequence>
<evidence type="ECO:0000313" key="1">
    <source>
        <dbReference type="EMBL" id="KRR21371.1"/>
    </source>
</evidence>
<evidence type="ECO:0000313" key="2">
    <source>
        <dbReference type="Proteomes" id="UP000051660"/>
    </source>
</evidence>
<comment type="caution">
    <text evidence="1">The sequence shown here is derived from an EMBL/GenBank/DDBJ whole genome shotgun (WGS) entry which is preliminary data.</text>
</comment>
<gene>
    <name evidence="1" type="ORF">CQ14_06895</name>
</gene>
<dbReference type="AlphaFoldDB" id="A0A0R3MMX5"/>
<dbReference type="Proteomes" id="UP000051660">
    <property type="component" value="Unassembled WGS sequence"/>
</dbReference>
<proteinExistence type="predicted"/>
<dbReference type="EMBL" id="LLYB01000081">
    <property type="protein sequence ID" value="KRR21371.1"/>
    <property type="molecule type" value="Genomic_DNA"/>
</dbReference>
<dbReference type="OrthoDB" id="8256609at2"/>
<organism evidence="1 2">
    <name type="scientific">Bradyrhizobium lablabi</name>
    <dbReference type="NCBI Taxonomy" id="722472"/>
    <lineage>
        <taxon>Bacteria</taxon>
        <taxon>Pseudomonadati</taxon>
        <taxon>Pseudomonadota</taxon>
        <taxon>Alphaproteobacteria</taxon>
        <taxon>Hyphomicrobiales</taxon>
        <taxon>Nitrobacteraceae</taxon>
        <taxon>Bradyrhizobium</taxon>
    </lineage>
</organism>
<reference evidence="1 2" key="1">
    <citation type="submission" date="2014-03" db="EMBL/GenBank/DDBJ databases">
        <title>Bradyrhizobium valentinum sp. nov., isolated from effective nodules of Lupinus mariae-josephae, a lupine endemic of basic-lime soils in Eastern Spain.</title>
        <authorList>
            <person name="Duran D."/>
            <person name="Rey L."/>
            <person name="Navarro A."/>
            <person name="Busquets A."/>
            <person name="Imperial J."/>
            <person name="Ruiz-Argueso T."/>
        </authorList>
    </citation>
    <scope>NUCLEOTIDE SEQUENCE [LARGE SCALE GENOMIC DNA]</scope>
    <source>
        <strain evidence="1 2">CCBAU 23086</strain>
    </source>
</reference>
<protein>
    <submittedName>
        <fullName evidence="1">Uncharacterized protein</fullName>
    </submittedName>
</protein>